<comment type="caution">
    <text evidence="8">The sequence shown here is derived from an EMBL/GenBank/DDBJ whole genome shotgun (WGS) entry which is preliminary data.</text>
</comment>
<evidence type="ECO:0000256" key="1">
    <source>
        <dbReference type="ARBA" id="ARBA00010643"/>
    </source>
</evidence>
<accession>A0A9D1HML1</accession>
<comment type="similarity">
    <text evidence="1">Belongs to the complex I 24 kDa subunit family.</text>
</comment>
<dbReference type="Pfam" id="PF01257">
    <property type="entry name" value="2Fe-2S_thioredx"/>
    <property type="match status" value="1"/>
</dbReference>
<sequence>MKKLNQASIATIESIVAKHKGKMGPIKLMLHDVQDQLGYIPFEAMEMIAKATGEPISKVYGVVTFYSQFTTEPKGKHVISVCLGTACYVNGSQTILDLLVSMTGAPVNGTSPNGLFSIDATRCVGACGLAPVVSVDGTVFGCKKQLDELKLLVLEYMKEESNEVSPN</sequence>
<feature type="binding site" evidence="7">
    <location>
        <position position="87"/>
    </location>
    <ligand>
        <name>[2Fe-2S] cluster</name>
        <dbReference type="ChEBI" id="CHEBI:190135"/>
    </ligand>
</feature>
<dbReference type="CDD" id="cd03064">
    <property type="entry name" value="TRX_Fd_NuoE"/>
    <property type="match status" value="1"/>
</dbReference>
<dbReference type="SUPFAM" id="SSF52833">
    <property type="entry name" value="Thioredoxin-like"/>
    <property type="match status" value="1"/>
</dbReference>
<comment type="cofactor">
    <cofactor evidence="7">
        <name>[2Fe-2S] cluster</name>
        <dbReference type="ChEBI" id="CHEBI:190135"/>
    </cofactor>
    <text evidence="7">Binds 1 [2Fe-2S] cluster.</text>
</comment>
<dbReference type="GO" id="GO:0016491">
    <property type="term" value="F:oxidoreductase activity"/>
    <property type="evidence" value="ECO:0007669"/>
    <property type="project" value="InterPro"/>
</dbReference>
<organism evidence="8 9">
    <name type="scientific">Candidatus Fimiplasma intestinipullorum</name>
    <dbReference type="NCBI Taxonomy" id="2840825"/>
    <lineage>
        <taxon>Bacteria</taxon>
        <taxon>Bacillati</taxon>
        <taxon>Bacillota</taxon>
        <taxon>Clostridia</taxon>
        <taxon>Eubacteriales</taxon>
        <taxon>Candidatus Fimiplasma</taxon>
    </lineage>
</organism>
<dbReference type="InterPro" id="IPR002023">
    <property type="entry name" value="NuoE-like"/>
</dbReference>
<feature type="binding site" evidence="7">
    <location>
        <position position="82"/>
    </location>
    <ligand>
        <name>[2Fe-2S] cluster</name>
        <dbReference type="ChEBI" id="CHEBI:190135"/>
    </ligand>
</feature>
<dbReference type="InterPro" id="IPR028431">
    <property type="entry name" value="NADP_DH_HndA-like"/>
</dbReference>
<evidence type="ECO:0000256" key="5">
    <source>
        <dbReference type="ARBA" id="ARBA00023014"/>
    </source>
</evidence>
<dbReference type="AlphaFoldDB" id="A0A9D1HML1"/>
<dbReference type="EMBL" id="DVMJ01000030">
    <property type="protein sequence ID" value="HIU13206.1"/>
    <property type="molecule type" value="Genomic_DNA"/>
</dbReference>
<evidence type="ECO:0000256" key="7">
    <source>
        <dbReference type="PIRSR" id="PIRSR000216-1"/>
    </source>
</evidence>
<dbReference type="InterPro" id="IPR042128">
    <property type="entry name" value="NuoE_dom"/>
</dbReference>
<dbReference type="GO" id="GO:0046872">
    <property type="term" value="F:metal ion binding"/>
    <property type="evidence" value="ECO:0007669"/>
    <property type="project" value="UniProtKB-KW"/>
</dbReference>
<dbReference type="InterPro" id="IPR036249">
    <property type="entry name" value="Thioredoxin-like_sf"/>
</dbReference>
<proteinExistence type="inferred from homology"/>
<dbReference type="Gene3D" id="3.40.30.10">
    <property type="entry name" value="Glutaredoxin"/>
    <property type="match status" value="1"/>
</dbReference>
<dbReference type="GO" id="GO:0051537">
    <property type="term" value="F:2 iron, 2 sulfur cluster binding"/>
    <property type="evidence" value="ECO:0007669"/>
    <property type="project" value="UniProtKB-KW"/>
</dbReference>
<dbReference type="Gene3D" id="1.10.10.1590">
    <property type="entry name" value="NADH-quinone oxidoreductase subunit E"/>
    <property type="match status" value="1"/>
</dbReference>
<feature type="binding site" evidence="7">
    <location>
        <position position="127"/>
    </location>
    <ligand>
        <name>[2Fe-2S] cluster</name>
        <dbReference type="ChEBI" id="CHEBI:190135"/>
    </ligand>
</feature>
<feature type="binding site" evidence="7">
    <location>
        <position position="123"/>
    </location>
    <ligand>
        <name>[2Fe-2S] cluster</name>
        <dbReference type="ChEBI" id="CHEBI:190135"/>
    </ligand>
</feature>
<gene>
    <name evidence="8" type="ORF">IAD15_03965</name>
</gene>
<dbReference type="PIRSF" id="PIRSF000216">
    <property type="entry name" value="NADH_DH_24kDa"/>
    <property type="match status" value="1"/>
</dbReference>
<comment type="cofactor">
    <cofactor evidence="6">
        <name>[2Fe-2S] cluster</name>
        <dbReference type="ChEBI" id="CHEBI:190135"/>
    </cofactor>
</comment>
<reference evidence="8" key="1">
    <citation type="submission" date="2020-10" db="EMBL/GenBank/DDBJ databases">
        <authorList>
            <person name="Gilroy R."/>
        </authorList>
    </citation>
    <scope>NUCLEOTIDE SEQUENCE</scope>
    <source>
        <strain evidence="8">CHK195-11698</strain>
    </source>
</reference>
<evidence type="ECO:0000313" key="9">
    <source>
        <dbReference type="Proteomes" id="UP000824175"/>
    </source>
</evidence>
<reference evidence="8" key="2">
    <citation type="journal article" date="2021" name="PeerJ">
        <title>Extensive microbial diversity within the chicken gut microbiome revealed by metagenomics and culture.</title>
        <authorList>
            <person name="Gilroy R."/>
            <person name="Ravi A."/>
            <person name="Getino M."/>
            <person name="Pursley I."/>
            <person name="Horton D.L."/>
            <person name="Alikhan N.F."/>
            <person name="Baker D."/>
            <person name="Gharbi K."/>
            <person name="Hall N."/>
            <person name="Watson M."/>
            <person name="Adriaenssens E.M."/>
            <person name="Foster-Nyarko E."/>
            <person name="Jarju S."/>
            <person name="Secka A."/>
            <person name="Antonio M."/>
            <person name="Oren A."/>
            <person name="Chaudhuri R.R."/>
            <person name="La Ragione R."/>
            <person name="Hildebrand F."/>
            <person name="Pallen M.J."/>
        </authorList>
    </citation>
    <scope>NUCLEOTIDE SEQUENCE</scope>
    <source>
        <strain evidence="8">CHK195-11698</strain>
    </source>
</reference>
<name>A0A9D1HML1_9FIRM</name>
<dbReference type="InterPro" id="IPR041921">
    <property type="entry name" value="NuoE_N"/>
</dbReference>
<keyword evidence="4 7" id="KW-0408">Iron</keyword>
<protein>
    <submittedName>
        <fullName evidence="8">NAD(P)H-dependent oxidoreductase subunit E</fullName>
    </submittedName>
</protein>
<evidence type="ECO:0000256" key="4">
    <source>
        <dbReference type="ARBA" id="ARBA00023004"/>
    </source>
</evidence>
<evidence type="ECO:0000313" key="8">
    <source>
        <dbReference type="EMBL" id="HIU13206.1"/>
    </source>
</evidence>
<evidence type="ECO:0000256" key="6">
    <source>
        <dbReference type="ARBA" id="ARBA00034078"/>
    </source>
</evidence>
<dbReference type="PANTHER" id="PTHR43342">
    <property type="entry name" value="NADH-QUINONE OXIDOREDUCTASE, E SUBUNIT"/>
    <property type="match status" value="1"/>
</dbReference>
<keyword evidence="3 7" id="KW-0479">Metal-binding</keyword>
<keyword evidence="5 7" id="KW-0411">Iron-sulfur</keyword>
<evidence type="ECO:0000256" key="3">
    <source>
        <dbReference type="ARBA" id="ARBA00022723"/>
    </source>
</evidence>
<keyword evidence="2 7" id="KW-0001">2Fe-2S</keyword>
<dbReference type="Proteomes" id="UP000824175">
    <property type="component" value="Unassembled WGS sequence"/>
</dbReference>
<evidence type="ECO:0000256" key="2">
    <source>
        <dbReference type="ARBA" id="ARBA00022714"/>
    </source>
</evidence>
<dbReference type="PANTHER" id="PTHR43342:SF2">
    <property type="entry name" value="POTENTIAL NAD-REDUCING HYDROGENASE SUBUNIT"/>
    <property type="match status" value="1"/>
</dbReference>